<organism evidence="1 2">
    <name type="scientific">Arctium lappa</name>
    <name type="common">Greater burdock</name>
    <name type="synonym">Lappa major</name>
    <dbReference type="NCBI Taxonomy" id="4217"/>
    <lineage>
        <taxon>Eukaryota</taxon>
        <taxon>Viridiplantae</taxon>
        <taxon>Streptophyta</taxon>
        <taxon>Embryophyta</taxon>
        <taxon>Tracheophyta</taxon>
        <taxon>Spermatophyta</taxon>
        <taxon>Magnoliopsida</taxon>
        <taxon>eudicotyledons</taxon>
        <taxon>Gunneridae</taxon>
        <taxon>Pentapetalae</taxon>
        <taxon>asterids</taxon>
        <taxon>campanulids</taxon>
        <taxon>Asterales</taxon>
        <taxon>Asteraceae</taxon>
        <taxon>Carduoideae</taxon>
        <taxon>Cardueae</taxon>
        <taxon>Arctiinae</taxon>
        <taxon>Arctium</taxon>
    </lineage>
</organism>
<dbReference type="EMBL" id="CM042051">
    <property type="protein sequence ID" value="KAI3729939.1"/>
    <property type="molecule type" value="Genomic_DNA"/>
</dbReference>
<accession>A0ACB9C6T7</accession>
<sequence>MPFVPSTGANLSVQRRTLNDVFPTMMFMLPYKPNNYFVDFDKIKIHPVIRAILRDHPLAPALTSCADVPEVYLQQAWHSILKNELVRPHRFDLHIDQFDSFLSYKRLRLILELPEPNSRPGRTSYDNYPSELDVLEGIRNLGYIGDLDRVSQFDKSNLPPVWYALFSILNRCLTSKHSGMDNASLHYLRLFHVVVYDLHVDYTYIFWTELSERVQDKLTNKKRKFIPFARFMKLIVRSMLQSNSAIPRRLSWPQVPDTEMTCIQKQKWTFDYSVPIPYELIVNYADPSDDNIIQYCLEHDLSLAAGQAEPSRDEQAESFHAELAVQADVADQPIGDVLAAIDTDPANIVHDAAAATTDDANDGDEDGDRDADVGTDGDDDDDDDGDDADDDQPAIRVLHREIRAKDLNEPVVVMSDEEYSQGPATSLSEIPSSATPTSVVEPSSVQARDPAEKFMTLNEVISQMSERFEEQKNEEIQKMRAIFKGKMPEIDTTMIPPENPFRRPSGVDIRESSTTVSTMAPTIVSIPLPRPFTQSVGVSTSTRPPVSSSTLVQDLPISELSDMLYARLLSMSPPEQQDKDLISLLRNFQTTPPQASTSAPDRISVLHEEFTYFRTEARSNFSEIKEGLYLLTQALTALSDRIDRHEQSCRFDAGLSHKRRHDQDDPDHRGHEGDMNKRQKVEGSSAREVQTEDEAADREKDADNVQDCSVEDLLNKMIENVDLSSMSNVLNISEENIENNMQIVVYVDPDTASRVNELDNSEVANDMRSFFANFIEINSDDDDDIRYEKICKVKEEEYEDIIVLSDTEENDFFLDAKDEEITNTLYGDLPSQDEIPEATPDTSCPVADQAPTTIAPSRTFEVDPYGVIYRNGSSQNCFFRFEEINHYSDGTLKVIKLQLEQRLKAVERRFLETRRNAFQLENDEIQLLKKTLNIIGEKLIFRSTLRRLEVLIGLNRLRQREERQ</sequence>
<reference evidence="2" key="1">
    <citation type="journal article" date="2022" name="Mol. Ecol. Resour.">
        <title>The genomes of chicory, endive, great burdock and yacon provide insights into Asteraceae palaeo-polyploidization history and plant inulin production.</title>
        <authorList>
            <person name="Fan W."/>
            <person name="Wang S."/>
            <person name="Wang H."/>
            <person name="Wang A."/>
            <person name="Jiang F."/>
            <person name="Liu H."/>
            <person name="Zhao H."/>
            <person name="Xu D."/>
            <person name="Zhang Y."/>
        </authorList>
    </citation>
    <scope>NUCLEOTIDE SEQUENCE [LARGE SCALE GENOMIC DNA]</scope>
    <source>
        <strain evidence="2">cv. Niubang</strain>
    </source>
</reference>
<reference evidence="1 2" key="2">
    <citation type="journal article" date="2022" name="Mol. Ecol. Resour.">
        <title>The genomes of chicory, endive, great burdock and yacon provide insights into Asteraceae paleo-polyploidization history and plant inulin production.</title>
        <authorList>
            <person name="Fan W."/>
            <person name="Wang S."/>
            <person name="Wang H."/>
            <person name="Wang A."/>
            <person name="Jiang F."/>
            <person name="Liu H."/>
            <person name="Zhao H."/>
            <person name="Xu D."/>
            <person name="Zhang Y."/>
        </authorList>
    </citation>
    <scope>NUCLEOTIDE SEQUENCE [LARGE SCALE GENOMIC DNA]</scope>
    <source>
        <strain evidence="2">cv. Niubang</strain>
    </source>
</reference>
<evidence type="ECO:0000313" key="2">
    <source>
        <dbReference type="Proteomes" id="UP001055879"/>
    </source>
</evidence>
<gene>
    <name evidence="1" type="ORF">L6452_18612</name>
</gene>
<protein>
    <submittedName>
        <fullName evidence="1">Uncharacterized protein</fullName>
    </submittedName>
</protein>
<evidence type="ECO:0000313" key="1">
    <source>
        <dbReference type="EMBL" id="KAI3729939.1"/>
    </source>
</evidence>
<dbReference type="Proteomes" id="UP001055879">
    <property type="component" value="Linkage Group LG05"/>
</dbReference>
<proteinExistence type="predicted"/>
<comment type="caution">
    <text evidence="1">The sequence shown here is derived from an EMBL/GenBank/DDBJ whole genome shotgun (WGS) entry which is preliminary data.</text>
</comment>
<name>A0ACB9C6T7_ARCLA</name>
<keyword evidence="2" id="KW-1185">Reference proteome</keyword>